<proteinExistence type="predicted"/>
<accession>A0AAE0YH35</accession>
<protein>
    <submittedName>
        <fullName evidence="1">Uncharacterized protein</fullName>
    </submittedName>
</protein>
<reference evidence="1" key="1">
    <citation type="journal article" date="2023" name="G3 (Bethesda)">
        <title>A reference genome for the long-term kleptoplast-retaining sea slug Elysia crispata morphotype clarki.</title>
        <authorList>
            <person name="Eastman K.E."/>
            <person name="Pendleton A.L."/>
            <person name="Shaikh M.A."/>
            <person name="Suttiyut T."/>
            <person name="Ogas R."/>
            <person name="Tomko P."/>
            <person name="Gavelis G."/>
            <person name="Widhalm J.R."/>
            <person name="Wisecaver J.H."/>
        </authorList>
    </citation>
    <scope>NUCLEOTIDE SEQUENCE</scope>
    <source>
        <strain evidence="1">ECLA1</strain>
    </source>
</reference>
<keyword evidence="2" id="KW-1185">Reference proteome</keyword>
<sequence>MNKAMENRMILYFYKLYQPSSRRPVAFSPSAEMGLTDIEMAHTLDIDDPFFDDRQYEMVYEGGQLDIGQFL</sequence>
<gene>
    <name evidence="1" type="ORF">RRG08_037648</name>
</gene>
<dbReference type="EMBL" id="JAWDGP010006239">
    <property type="protein sequence ID" value="KAK3745033.1"/>
    <property type="molecule type" value="Genomic_DNA"/>
</dbReference>
<comment type="caution">
    <text evidence="1">The sequence shown here is derived from an EMBL/GenBank/DDBJ whole genome shotgun (WGS) entry which is preliminary data.</text>
</comment>
<dbReference type="Proteomes" id="UP001283361">
    <property type="component" value="Unassembled WGS sequence"/>
</dbReference>
<evidence type="ECO:0000313" key="2">
    <source>
        <dbReference type="Proteomes" id="UP001283361"/>
    </source>
</evidence>
<evidence type="ECO:0000313" key="1">
    <source>
        <dbReference type="EMBL" id="KAK3745033.1"/>
    </source>
</evidence>
<name>A0AAE0YH35_9GAST</name>
<dbReference type="AlphaFoldDB" id="A0AAE0YH35"/>
<organism evidence="1 2">
    <name type="scientific">Elysia crispata</name>
    <name type="common">lettuce slug</name>
    <dbReference type="NCBI Taxonomy" id="231223"/>
    <lineage>
        <taxon>Eukaryota</taxon>
        <taxon>Metazoa</taxon>
        <taxon>Spiralia</taxon>
        <taxon>Lophotrochozoa</taxon>
        <taxon>Mollusca</taxon>
        <taxon>Gastropoda</taxon>
        <taxon>Heterobranchia</taxon>
        <taxon>Euthyneura</taxon>
        <taxon>Panpulmonata</taxon>
        <taxon>Sacoglossa</taxon>
        <taxon>Placobranchoidea</taxon>
        <taxon>Plakobranchidae</taxon>
        <taxon>Elysia</taxon>
    </lineage>
</organism>